<dbReference type="AlphaFoldDB" id="A0A1G7YGY6"/>
<dbReference type="OrthoDB" id="5062110at2"/>
<protein>
    <submittedName>
        <fullName evidence="1">Uncharacterized protein</fullName>
    </submittedName>
</protein>
<evidence type="ECO:0000313" key="2">
    <source>
        <dbReference type="Proteomes" id="UP000199009"/>
    </source>
</evidence>
<gene>
    <name evidence="1" type="ORF">SAMN04489810_1749</name>
</gene>
<proteinExistence type="predicted"/>
<accession>A0A1G7YGY6</accession>
<dbReference type="Proteomes" id="UP000199009">
    <property type="component" value="Chromosome I"/>
</dbReference>
<keyword evidence="2" id="KW-1185">Reference proteome</keyword>
<dbReference type="RefSeq" id="WP_091488795.1">
    <property type="nucleotide sequence ID" value="NZ_LT629692.1"/>
</dbReference>
<dbReference type="EMBL" id="LT629692">
    <property type="protein sequence ID" value="SDG95624.1"/>
    <property type="molecule type" value="Genomic_DNA"/>
</dbReference>
<sequence length="204" mass="22235">MPTLAIEHVDAEIVDAGDGVHIPRSWGAIVTGLTDIPGAVHARIAYDPVLRRTVAESVRVDRSGLGDEVTTTLLRDIRVQAIVQWAATRVVRIDRDGADPESYVEYITRLRADEGRSDDDNLREAVRLYRLASVINDAPLKLVSDELGVSISTATRMMNRARVAGLVDEETGREVYLQAREQQLREQATGPVVGPGSSGPSIGR</sequence>
<reference evidence="1 2" key="1">
    <citation type="submission" date="2016-10" db="EMBL/GenBank/DDBJ databases">
        <authorList>
            <person name="de Groot N.N."/>
        </authorList>
    </citation>
    <scope>NUCLEOTIDE SEQUENCE [LARGE SCALE GENOMIC DNA]</scope>
    <source>
        <strain evidence="1 2">DSM 23142</strain>
    </source>
</reference>
<evidence type="ECO:0000313" key="1">
    <source>
        <dbReference type="EMBL" id="SDG95624.1"/>
    </source>
</evidence>
<organism evidence="1 2">
    <name type="scientific">Microbacterium pygmaeum</name>
    <dbReference type="NCBI Taxonomy" id="370764"/>
    <lineage>
        <taxon>Bacteria</taxon>
        <taxon>Bacillati</taxon>
        <taxon>Actinomycetota</taxon>
        <taxon>Actinomycetes</taxon>
        <taxon>Micrococcales</taxon>
        <taxon>Microbacteriaceae</taxon>
        <taxon>Microbacterium</taxon>
    </lineage>
</organism>
<name>A0A1G7YGY6_9MICO</name>